<dbReference type="SMART" id="SM00825">
    <property type="entry name" value="PKS_KS"/>
    <property type="match status" value="1"/>
</dbReference>
<dbReference type="InterPro" id="IPR020841">
    <property type="entry name" value="PKS_Beta-ketoAc_synthase_dom"/>
</dbReference>
<evidence type="ECO:0000259" key="10">
    <source>
        <dbReference type="PROSITE" id="PS50075"/>
    </source>
</evidence>
<dbReference type="Pfam" id="PF23297">
    <property type="entry name" value="ACP_SdgA_C"/>
    <property type="match status" value="1"/>
</dbReference>
<protein>
    <submittedName>
        <fullName evidence="13">Putative polyketide synthase</fullName>
    </submittedName>
</protein>
<dbReference type="InterPro" id="IPR049551">
    <property type="entry name" value="PKS_DH_C"/>
</dbReference>
<dbReference type="InterPro" id="IPR049900">
    <property type="entry name" value="PKS_mFAS_DH"/>
</dbReference>
<feature type="domain" description="Carrier" evidence="10">
    <location>
        <begin position="2337"/>
        <end position="2414"/>
    </location>
</feature>
<dbReference type="Pfam" id="PF08242">
    <property type="entry name" value="Methyltransf_12"/>
    <property type="match status" value="1"/>
</dbReference>
<dbReference type="Pfam" id="PF21089">
    <property type="entry name" value="PKS_DH_N"/>
    <property type="match status" value="1"/>
</dbReference>
<evidence type="ECO:0000256" key="5">
    <source>
        <dbReference type="ARBA" id="ARBA00023002"/>
    </source>
</evidence>
<dbReference type="InterPro" id="IPR018201">
    <property type="entry name" value="Ketoacyl_synth_AS"/>
</dbReference>
<dbReference type="PROSITE" id="PS52004">
    <property type="entry name" value="KS3_2"/>
    <property type="match status" value="1"/>
</dbReference>
<dbReference type="GO" id="GO:0006633">
    <property type="term" value="P:fatty acid biosynthetic process"/>
    <property type="evidence" value="ECO:0007669"/>
    <property type="project" value="InterPro"/>
</dbReference>
<dbReference type="InterPro" id="IPR029063">
    <property type="entry name" value="SAM-dependent_MTases_sf"/>
</dbReference>
<dbReference type="Pfam" id="PF00109">
    <property type="entry name" value="ketoacyl-synt"/>
    <property type="match status" value="1"/>
</dbReference>
<dbReference type="GO" id="GO:1901336">
    <property type="term" value="P:lactone biosynthetic process"/>
    <property type="evidence" value="ECO:0007669"/>
    <property type="project" value="UniProtKB-ARBA"/>
</dbReference>
<dbReference type="GO" id="GO:0004315">
    <property type="term" value="F:3-oxoacyl-[acyl-carrier-protein] synthase activity"/>
    <property type="evidence" value="ECO:0007669"/>
    <property type="project" value="InterPro"/>
</dbReference>
<keyword evidence="3" id="KW-0808">Transferase</keyword>
<evidence type="ECO:0000256" key="4">
    <source>
        <dbReference type="ARBA" id="ARBA00022857"/>
    </source>
</evidence>
<gene>
    <name evidence="13" type="ORF">P154DRAFT_481465</name>
</gene>
<dbReference type="SUPFAM" id="SSF50129">
    <property type="entry name" value="GroES-like"/>
    <property type="match status" value="1"/>
</dbReference>
<feature type="region of interest" description="N-terminal hotdog fold" evidence="8">
    <location>
        <begin position="970"/>
        <end position="1102"/>
    </location>
</feature>
<dbReference type="InterPro" id="IPR001227">
    <property type="entry name" value="Ac_transferase_dom_sf"/>
</dbReference>
<dbReference type="InterPro" id="IPR016036">
    <property type="entry name" value="Malonyl_transacylase_ACP-bd"/>
</dbReference>
<dbReference type="SUPFAM" id="SSF51735">
    <property type="entry name" value="NAD(P)-binding Rossmann-fold domains"/>
    <property type="match status" value="2"/>
</dbReference>
<proteinExistence type="predicted"/>
<keyword evidence="4" id="KW-0521">NADP</keyword>
<dbReference type="FunFam" id="3.40.50.720:FF:000209">
    <property type="entry name" value="Polyketide synthase Pks12"/>
    <property type="match status" value="1"/>
</dbReference>
<evidence type="ECO:0000256" key="7">
    <source>
        <dbReference type="ARBA" id="ARBA00023315"/>
    </source>
</evidence>
<dbReference type="PROSITE" id="PS52019">
    <property type="entry name" value="PKS_MFAS_DH"/>
    <property type="match status" value="1"/>
</dbReference>
<dbReference type="InterPro" id="IPR020843">
    <property type="entry name" value="ER"/>
</dbReference>
<dbReference type="InterPro" id="IPR014031">
    <property type="entry name" value="Ketoacyl_synth_C"/>
</dbReference>
<keyword evidence="14" id="KW-1185">Reference proteome</keyword>
<dbReference type="InterPro" id="IPR009081">
    <property type="entry name" value="PP-bd_ACP"/>
</dbReference>
<dbReference type="InterPro" id="IPR013968">
    <property type="entry name" value="PKS_KR"/>
</dbReference>
<dbReference type="Gene3D" id="3.90.180.10">
    <property type="entry name" value="Medium-chain alcohol dehydrogenases, catalytic domain"/>
    <property type="match status" value="1"/>
</dbReference>
<feature type="region of interest" description="Disordered" evidence="9">
    <location>
        <begin position="461"/>
        <end position="487"/>
    </location>
</feature>
<dbReference type="EMBL" id="ML977559">
    <property type="protein sequence ID" value="KAF2006636.1"/>
    <property type="molecule type" value="Genomic_DNA"/>
</dbReference>
<dbReference type="InterPro" id="IPR016035">
    <property type="entry name" value="Acyl_Trfase/lysoPLipase"/>
</dbReference>
<dbReference type="PROSITE" id="PS00606">
    <property type="entry name" value="KS3_1"/>
    <property type="match status" value="1"/>
</dbReference>
<dbReference type="InterPro" id="IPR036736">
    <property type="entry name" value="ACP-like_sf"/>
</dbReference>
<evidence type="ECO:0000313" key="13">
    <source>
        <dbReference type="EMBL" id="KAF2006636.1"/>
    </source>
</evidence>
<dbReference type="SMART" id="SM00822">
    <property type="entry name" value="PKS_KR"/>
    <property type="match status" value="1"/>
</dbReference>
<dbReference type="InterPro" id="IPR056501">
    <property type="entry name" value="NAD-bd_HRPKS_sdrA"/>
</dbReference>
<keyword evidence="7" id="KW-0012">Acyltransferase</keyword>
<dbReference type="Gene3D" id="3.40.366.10">
    <property type="entry name" value="Malonyl-Coenzyme A Acyl Carrier Protein, domain 2"/>
    <property type="match status" value="1"/>
</dbReference>
<dbReference type="Pfam" id="PF08659">
    <property type="entry name" value="KR"/>
    <property type="match status" value="1"/>
</dbReference>
<dbReference type="Gene3D" id="1.10.1200.10">
    <property type="entry name" value="ACP-like"/>
    <property type="match status" value="1"/>
</dbReference>
<dbReference type="Pfam" id="PF14765">
    <property type="entry name" value="PS-DH"/>
    <property type="match status" value="1"/>
</dbReference>
<dbReference type="OrthoDB" id="329835at2759"/>
<name>A0A6A5X2V2_9PLEO</name>
<dbReference type="PANTHER" id="PTHR43775:SF29">
    <property type="entry name" value="ASPERFURANONE POLYKETIDE SYNTHASE AFOG-RELATED"/>
    <property type="match status" value="1"/>
</dbReference>
<dbReference type="Pfam" id="PF08240">
    <property type="entry name" value="ADH_N"/>
    <property type="match status" value="1"/>
</dbReference>
<dbReference type="InterPro" id="IPR050091">
    <property type="entry name" value="PKS_NRPS_Biosynth_Enz"/>
</dbReference>
<feature type="region of interest" description="C-terminal hotdog fold" evidence="8">
    <location>
        <begin position="1131"/>
        <end position="1284"/>
    </location>
</feature>
<dbReference type="InterPro" id="IPR011032">
    <property type="entry name" value="GroES-like_sf"/>
</dbReference>
<dbReference type="SUPFAM" id="SSF52151">
    <property type="entry name" value="FabD/lysophospholipase-like"/>
    <property type="match status" value="1"/>
</dbReference>
<dbReference type="GO" id="GO:0004312">
    <property type="term" value="F:fatty acid synthase activity"/>
    <property type="evidence" value="ECO:0007669"/>
    <property type="project" value="TreeGrafter"/>
</dbReference>
<dbReference type="Gene3D" id="3.30.70.3290">
    <property type="match status" value="1"/>
</dbReference>
<dbReference type="CDD" id="cd02440">
    <property type="entry name" value="AdoMet_MTases"/>
    <property type="match status" value="1"/>
</dbReference>
<evidence type="ECO:0000259" key="11">
    <source>
        <dbReference type="PROSITE" id="PS52004"/>
    </source>
</evidence>
<organism evidence="13 14">
    <name type="scientific">Amniculicola lignicola CBS 123094</name>
    <dbReference type="NCBI Taxonomy" id="1392246"/>
    <lineage>
        <taxon>Eukaryota</taxon>
        <taxon>Fungi</taxon>
        <taxon>Dikarya</taxon>
        <taxon>Ascomycota</taxon>
        <taxon>Pezizomycotina</taxon>
        <taxon>Dothideomycetes</taxon>
        <taxon>Pleosporomycetidae</taxon>
        <taxon>Pleosporales</taxon>
        <taxon>Amniculicolaceae</taxon>
        <taxon>Amniculicola</taxon>
    </lineage>
</organism>
<dbReference type="InterPro" id="IPR042104">
    <property type="entry name" value="PKS_dehydratase_sf"/>
</dbReference>
<keyword evidence="1" id="KW-0596">Phosphopantetheine</keyword>
<evidence type="ECO:0000313" key="14">
    <source>
        <dbReference type="Proteomes" id="UP000799779"/>
    </source>
</evidence>
<dbReference type="SMART" id="SM00823">
    <property type="entry name" value="PKS_PP"/>
    <property type="match status" value="1"/>
</dbReference>
<evidence type="ECO:0000259" key="12">
    <source>
        <dbReference type="PROSITE" id="PS52019"/>
    </source>
</evidence>
<dbReference type="SMART" id="SM00827">
    <property type="entry name" value="PKS_AT"/>
    <property type="match status" value="1"/>
</dbReference>
<dbReference type="Gene3D" id="3.40.47.10">
    <property type="match status" value="1"/>
</dbReference>
<accession>A0A6A5X2V2</accession>
<evidence type="ECO:0000256" key="3">
    <source>
        <dbReference type="ARBA" id="ARBA00022679"/>
    </source>
</evidence>
<dbReference type="CDD" id="cd05195">
    <property type="entry name" value="enoyl_red"/>
    <property type="match status" value="1"/>
</dbReference>
<dbReference type="Pfam" id="PF13602">
    <property type="entry name" value="ADH_zinc_N_2"/>
    <property type="match status" value="1"/>
</dbReference>
<keyword evidence="2" id="KW-0597">Phosphoprotein</keyword>
<dbReference type="PANTHER" id="PTHR43775">
    <property type="entry name" value="FATTY ACID SYNTHASE"/>
    <property type="match status" value="1"/>
</dbReference>
<dbReference type="Proteomes" id="UP000799779">
    <property type="component" value="Unassembled WGS sequence"/>
</dbReference>
<dbReference type="SUPFAM" id="SSF47336">
    <property type="entry name" value="ACP-like"/>
    <property type="match status" value="1"/>
</dbReference>
<dbReference type="InterPro" id="IPR020806">
    <property type="entry name" value="PKS_PP-bd"/>
</dbReference>
<dbReference type="InterPro" id="IPR013217">
    <property type="entry name" value="Methyltransf_12"/>
</dbReference>
<feature type="active site" description="Proton acceptor; for dehydratase activity" evidence="8">
    <location>
        <position position="1002"/>
    </location>
</feature>
<dbReference type="SMART" id="SM00826">
    <property type="entry name" value="PKS_DH"/>
    <property type="match status" value="1"/>
</dbReference>
<dbReference type="InterPro" id="IPR036291">
    <property type="entry name" value="NAD(P)-bd_dom_sf"/>
</dbReference>
<evidence type="ECO:0000256" key="8">
    <source>
        <dbReference type="PROSITE-ProRule" id="PRU01363"/>
    </source>
</evidence>
<dbReference type="Gene3D" id="3.40.50.150">
    <property type="entry name" value="Vaccinia Virus protein VP39"/>
    <property type="match status" value="1"/>
</dbReference>
<dbReference type="InterPro" id="IPR049552">
    <property type="entry name" value="PKS_DH_N"/>
</dbReference>
<dbReference type="Pfam" id="PF02801">
    <property type="entry name" value="Ketoacyl-synt_C"/>
    <property type="match status" value="1"/>
</dbReference>
<dbReference type="InterPro" id="IPR020807">
    <property type="entry name" value="PKS_DH"/>
</dbReference>
<dbReference type="InterPro" id="IPR014043">
    <property type="entry name" value="Acyl_transferase_dom"/>
</dbReference>
<dbReference type="CDD" id="cd00833">
    <property type="entry name" value="PKS"/>
    <property type="match status" value="1"/>
</dbReference>
<evidence type="ECO:0000256" key="2">
    <source>
        <dbReference type="ARBA" id="ARBA00022553"/>
    </source>
</evidence>
<dbReference type="GO" id="GO:0044550">
    <property type="term" value="P:secondary metabolite biosynthetic process"/>
    <property type="evidence" value="ECO:0007669"/>
    <property type="project" value="TreeGrafter"/>
</dbReference>
<feature type="domain" description="Ketosynthase family 3 (KS3)" evidence="11">
    <location>
        <begin position="20"/>
        <end position="444"/>
    </location>
</feature>
<feature type="domain" description="PKS/mFAS DH" evidence="12">
    <location>
        <begin position="970"/>
        <end position="1284"/>
    </location>
</feature>
<dbReference type="SUPFAM" id="SSF55048">
    <property type="entry name" value="Probable ACP-binding domain of malonyl-CoA ACP transacylase"/>
    <property type="match status" value="1"/>
</dbReference>
<sequence length="2421" mass="264603">MVGPTVSNFDTTRDSIHDVLEPLAIIGYAFKLPGDAISSEAFWSMLTERRNAMTDWPADRVNLDAFYHPDASQTSTIPIRGAHFLKDIASFDSPFFGITPKEACSMDPQHRQLLESAYHALENAGIPLEVVAGTRTGVYTGCFSDDYKHIQGLDCENLPEYHATGTSVAMLANRISWFFNLTGPSVNLDSACSSSMMALDFACQGLRNGDSEMAIVGGTNSLISPDVFRSLSNGNFLSHDSLCYSFDTRANGYSRGEGNATIILKRVSDAIRDGNTIRAIVRATGSCQDGRTPTITRPSQSLQEDLILRTYAKAGLDPSSTAYIEAHGTGTAVGDPTEFGAIQNAFRKGRDDSNPLYIGAVKSNIGHLEGASGIAGVIKTIMVLEKGIIPPNANFEQASSSLDLQTQFIRFPRDSVSWPSRGLRRASVNSFGFGGSNSHAILEDAYHFLAHRGLEGCHSTTVHPPELVDTTDVKSGVGRPVSRDSGYSTPVKSIPHPLLFIFSAADEQGLGRMAETYRRHLSNLDMPPKIGEEYLESLAYTLAARRSKLPWRSFTVAQSMDGLQSMVLSKPIRPSKQPQLVYVFTGQGAQYACMGAELFLHPIFKASMLQSEQFLCRMGCSWSLIDELLRDKPTSRINDAEFSQPICTAIQLALVDLLQSYGVSPSAVVGHSSGEIAAAYCAGALSHESACRVSFFRGQLASRLSSSNVLEGKMMAVGLSETQVAGYLNPEDGVSVACINSPSSITLSGDSTGIDRIHSKLIEAGIFSRMLQVNVAYHSHHMETIATPYLELLQNLETGDDNGTAMISSVTGLLVSNDALCTAEYWVSNMVSPVRFSEALSGCIPANLNTTKAGGTNEAYSLFEIGPHATLKKPIEDTLNGISALPPTSYFSALNRGSPASVHLATTVGHLYCRGHDVSIDRFNHLGALQFHIPPTLSDLPEYPFDHSQTYWTESRLSKEGYRLRKHPSHELLGTPVSDWNPQEARWRNFIRMSQMPWIEDHKMDGTTVYPAAGFLAMAIEALKQVSANDHERKGYTLSEVVISSPLRIPEEDAVETEFHLKTSGAPNHRDAAVSEFRVFSYDNGFWTEHCCGKIRVDYGEQEGGFETTDPNTARLDQYRGLYKEASSRCSNKRDREEMYQHLNSCGLDYGPSFQLLDSIRGSDATETVSSINVYNAPKEVLSPHSHVVHPTTLDCAAQMMLVAISRAGLDTIPTLVPTKIPKLWVSKDGLNFRDNQRISAFATARLISDRKASSQTVLFDKDFQQILAVMDLESTAVALPSSIAEEENMRQRSYYMASQPDIDLLSSAELQSNYYEYSTKEIINRGALFNFMSLLSHKQPSLRILEIGAQTGSLTAVLLEVLEQQEKIGIRFEAYDLTDSASKNLDAAQDRFGRQSSKVQFKVLDIQNDPVSQGFEKGSYDLIIAGMALSHTRNVLSALENSRSLLAPGGKLVIIEARGPYLSTRGWNDVLQKTGFSGVDCEFPDFVQANYHQASILVTTATKPRTEDPKPQVTVIMEEDLPYNRELAEKLCLSIGGSNVSNCQILDLEKASSEEYPTNSYCILLTDFHNPFLAHMEATTLQQLQRLFSAAAKILWVCLGGGSSTNPQSSMMEGFSRVIRCEITQLQLTTLALESGNDGASIIKNIVNVFNNIQKDPSSDLESEYEEKDGLIQIKRVIPDESMSRHLSASNHAQILSRRPFGDCPPVKMKIGAPGLLDSMTFVQDENYNVPLASSEVEIKVSYSGINYRDFVRALGVMDSQILGGEAAGVVTRAGAGSGFQIGDRVVACAEHTVRTYLRCGAETVVKLPDNVPLEDAAALPVTFIAAHYSLQKVAHLEKGESVLIHLGSGAMGQAAIQLAQWIGADIYTGVGSEEKRQFLADRYGIPPDHIFNSRSTAFAQEIQRKTNGRGVDVVLNTLAGDGLAASWECIGSFGRFVELGKRDVLENSKLSMGKFDKNVSFSVVDVSILMYERPKLAGDSLREVVRLVSEGILSPATPLRVFGIGEIEKAFRRFQGGSNIGKIVLEMRTDDVVQTILPKISTCQLRNNATYLIAGGLGGLGRSAARWMVSRGARHLILLSRKGPRTEKAIKFVADLRREGINVRTPSCDITSVESLHTALEQCSDMPPIQGCMQSSMVLKDGVFENMSFSGWSESIAPKVSGSWTLHSLLPPNMDFFIFLSSVSGIIGYGGLASYAGGNTYEDALAHHRVRNGQAATTLDLGWMLSDGVISDNKYLEERISAVGYYIPLTTEEFYALLDLSCSTREVRIPKSAFQPIVGLEMPAAMIAKGIELPGWMSQRTFGHMVSGTSNASNQPSSDAQSYAHALSTSPSISAATEIVCQALMDKLSKALSIPVENIDPSRPLYEYGLDSQHAIELRNWAAKELDTKVAVFDILDKGSFHDVSANMARKSRYCEGLL</sequence>
<dbReference type="Gene3D" id="3.40.50.720">
    <property type="entry name" value="NAD(P)-binding Rossmann-like Domain"/>
    <property type="match status" value="2"/>
</dbReference>
<dbReference type="InterPro" id="IPR016039">
    <property type="entry name" value="Thiolase-like"/>
</dbReference>
<dbReference type="SMART" id="SM00829">
    <property type="entry name" value="PKS_ER"/>
    <property type="match status" value="1"/>
</dbReference>
<keyword evidence="6" id="KW-0511">Multifunctional enzyme</keyword>
<dbReference type="InterPro" id="IPR057326">
    <property type="entry name" value="KR_dom"/>
</dbReference>
<dbReference type="SUPFAM" id="SSF53901">
    <property type="entry name" value="Thiolase-like"/>
    <property type="match status" value="1"/>
</dbReference>
<evidence type="ECO:0000256" key="9">
    <source>
        <dbReference type="SAM" id="MobiDB-lite"/>
    </source>
</evidence>
<reference evidence="13" key="1">
    <citation type="journal article" date="2020" name="Stud. Mycol.">
        <title>101 Dothideomycetes genomes: a test case for predicting lifestyles and emergence of pathogens.</title>
        <authorList>
            <person name="Haridas S."/>
            <person name="Albert R."/>
            <person name="Binder M."/>
            <person name="Bloem J."/>
            <person name="Labutti K."/>
            <person name="Salamov A."/>
            <person name="Andreopoulos B."/>
            <person name="Baker S."/>
            <person name="Barry K."/>
            <person name="Bills G."/>
            <person name="Bluhm B."/>
            <person name="Cannon C."/>
            <person name="Castanera R."/>
            <person name="Culley D."/>
            <person name="Daum C."/>
            <person name="Ezra D."/>
            <person name="Gonzalez J."/>
            <person name="Henrissat B."/>
            <person name="Kuo A."/>
            <person name="Liang C."/>
            <person name="Lipzen A."/>
            <person name="Lutzoni F."/>
            <person name="Magnuson J."/>
            <person name="Mondo S."/>
            <person name="Nolan M."/>
            <person name="Ohm R."/>
            <person name="Pangilinan J."/>
            <person name="Park H.-J."/>
            <person name="Ramirez L."/>
            <person name="Alfaro M."/>
            <person name="Sun H."/>
            <person name="Tritt A."/>
            <person name="Yoshinaga Y."/>
            <person name="Zwiers L.-H."/>
            <person name="Turgeon B."/>
            <person name="Goodwin S."/>
            <person name="Spatafora J."/>
            <person name="Crous P."/>
            <person name="Grigoriev I."/>
        </authorList>
    </citation>
    <scope>NUCLEOTIDE SEQUENCE</scope>
    <source>
        <strain evidence="13">CBS 123094</strain>
    </source>
</reference>
<keyword evidence="5" id="KW-0560">Oxidoreductase</keyword>
<dbReference type="InterPro" id="IPR014030">
    <property type="entry name" value="Ketoacyl_synth_N"/>
</dbReference>
<dbReference type="GO" id="GO:0031177">
    <property type="term" value="F:phosphopantetheine binding"/>
    <property type="evidence" value="ECO:0007669"/>
    <property type="project" value="InterPro"/>
</dbReference>
<dbReference type="InterPro" id="IPR013154">
    <property type="entry name" value="ADH-like_N"/>
</dbReference>
<dbReference type="Pfam" id="PF00698">
    <property type="entry name" value="Acyl_transf_1"/>
    <property type="match status" value="1"/>
</dbReference>
<dbReference type="Pfam" id="PF23114">
    <property type="entry name" value="NAD-bd_HRPKS_sdrA"/>
    <property type="match status" value="1"/>
</dbReference>
<dbReference type="GO" id="GO:0016491">
    <property type="term" value="F:oxidoreductase activity"/>
    <property type="evidence" value="ECO:0007669"/>
    <property type="project" value="UniProtKB-KW"/>
</dbReference>
<dbReference type="CDD" id="cd05274">
    <property type="entry name" value="KR_FAS_SDR_x"/>
    <property type="match status" value="1"/>
</dbReference>
<dbReference type="Gene3D" id="3.10.129.110">
    <property type="entry name" value="Polyketide synthase dehydratase"/>
    <property type="match status" value="1"/>
</dbReference>
<dbReference type="PROSITE" id="PS50075">
    <property type="entry name" value="CARRIER"/>
    <property type="match status" value="1"/>
</dbReference>
<evidence type="ECO:0000256" key="6">
    <source>
        <dbReference type="ARBA" id="ARBA00023268"/>
    </source>
</evidence>
<feature type="active site" description="Proton donor; for dehydratase activity" evidence="8">
    <location>
        <position position="1195"/>
    </location>
</feature>
<dbReference type="SUPFAM" id="SSF53335">
    <property type="entry name" value="S-adenosyl-L-methionine-dependent methyltransferases"/>
    <property type="match status" value="1"/>
</dbReference>
<evidence type="ECO:0000256" key="1">
    <source>
        <dbReference type="ARBA" id="ARBA00022450"/>
    </source>
</evidence>